<dbReference type="STRING" id="405444.ABB26_14120"/>
<evidence type="ECO:0008006" key="3">
    <source>
        <dbReference type="Google" id="ProtNLM"/>
    </source>
</evidence>
<dbReference type="EMBL" id="LDJI01000026">
    <property type="protein sequence ID" value="KRG63106.1"/>
    <property type="molecule type" value="Genomic_DNA"/>
</dbReference>
<protein>
    <recommendedName>
        <fullName evidence="3">Knr4/Smi1-like domain-containing protein</fullName>
    </recommendedName>
</protein>
<proteinExistence type="predicted"/>
<evidence type="ECO:0000313" key="1">
    <source>
        <dbReference type="EMBL" id="KRG63106.1"/>
    </source>
</evidence>
<dbReference type="AlphaFoldDB" id="A0A0R0C908"/>
<dbReference type="OrthoDB" id="8807479at2"/>
<comment type="caution">
    <text evidence="1">The sequence shown here is derived from an EMBL/GenBank/DDBJ whole genome shotgun (WGS) entry which is preliminary data.</text>
</comment>
<gene>
    <name evidence="1" type="ORF">ABB26_14120</name>
</gene>
<name>A0A0R0C908_9GAMM</name>
<keyword evidence="2" id="KW-1185">Reference proteome</keyword>
<dbReference type="Proteomes" id="UP000050864">
    <property type="component" value="Unassembled WGS sequence"/>
</dbReference>
<evidence type="ECO:0000313" key="2">
    <source>
        <dbReference type="Proteomes" id="UP000050864"/>
    </source>
</evidence>
<reference evidence="1 2" key="1">
    <citation type="submission" date="2015-05" db="EMBL/GenBank/DDBJ databases">
        <title>Genome sequencing and analysis of members of genus Stenotrophomonas.</title>
        <authorList>
            <person name="Patil P.P."/>
            <person name="Midha S."/>
            <person name="Patil P.B."/>
        </authorList>
    </citation>
    <scope>NUCLEOTIDE SEQUENCE [LARGE SCALE GENOMIC DNA]</scope>
    <source>
        <strain evidence="1 2">DSM 18929</strain>
    </source>
</reference>
<sequence length="202" mass="22820">MELQQAIANHSGSFHCEALSDAAITRSIGFFHRITPAHNTTDIPDLPGLRAFYSQFGNVLFYADADSGEAAILLASPSDWTHLRRHFEGWTEAMGPDEREEYLPEWVDAALVIGEEPGTGNYLLMPTTGEQAGHLYLFDHDGFDFIEQAPDIISYAWKQLDLDDSALLVIATHLRFISDATPHQWWIRELRDNRGNVARTYE</sequence>
<accession>A0A0R0C908</accession>
<dbReference type="RefSeq" id="WP_057635207.1">
    <property type="nucleotide sequence ID" value="NZ_LDJI01000026.1"/>
</dbReference>
<dbReference type="PATRIC" id="fig|405444.3.peg.1928"/>
<organism evidence="1 2">
    <name type="scientific">Stenotrophomonas humi</name>
    <dbReference type="NCBI Taxonomy" id="405444"/>
    <lineage>
        <taxon>Bacteria</taxon>
        <taxon>Pseudomonadati</taxon>
        <taxon>Pseudomonadota</taxon>
        <taxon>Gammaproteobacteria</taxon>
        <taxon>Lysobacterales</taxon>
        <taxon>Lysobacteraceae</taxon>
        <taxon>Stenotrophomonas</taxon>
    </lineage>
</organism>